<dbReference type="KEGG" id="pbut:DTO10_09510"/>
<evidence type="ECO:0000313" key="2">
    <source>
        <dbReference type="EMBL" id="AXN38626.1"/>
    </source>
</evidence>
<dbReference type="EMBL" id="CP030926">
    <property type="protein sequence ID" value="AXN38626.1"/>
    <property type="molecule type" value="Genomic_DNA"/>
</dbReference>
<evidence type="ECO:0000256" key="1">
    <source>
        <dbReference type="SAM" id="Phobius"/>
    </source>
</evidence>
<dbReference type="Pfam" id="PF09560">
    <property type="entry name" value="Spore_YunB"/>
    <property type="match status" value="1"/>
</dbReference>
<protein>
    <submittedName>
        <fullName evidence="3">Sporulation protein YunB</fullName>
    </submittedName>
</protein>
<keyword evidence="1" id="KW-0472">Membrane</keyword>
<proteinExistence type="predicted"/>
<reference evidence="2 5" key="2">
    <citation type="submission" date="2018-07" db="EMBL/GenBank/DDBJ databases">
        <title>The molecular basis for the intramolecular migration of carboxyl group in the catabolism of para-hydroxybenzoate via gentisate.</title>
        <authorList>
            <person name="Zhao H."/>
            <person name="Xu Y."/>
            <person name="Lin S."/>
            <person name="Spain J.C."/>
            <person name="Zhou N.-Y."/>
        </authorList>
    </citation>
    <scope>NUCLEOTIDE SEQUENCE [LARGE SCALE GENOMIC DNA]</scope>
    <source>
        <strain evidence="2 5">PHB-7a</strain>
    </source>
</reference>
<keyword evidence="5" id="KW-1185">Reference proteome</keyword>
<accession>A0AAX0RRQ1</accession>
<evidence type="ECO:0000313" key="5">
    <source>
        <dbReference type="Proteomes" id="UP000260457"/>
    </source>
</evidence>
<evidence type="ECO:0000313" key="4">
    <source>
        <dbReference type="Proteomes" id="UP000220106"/>
    </source>
</evidence>
<evidence type="ECO:0000313" key="3">
    <source>
        <dbReference type="EMBL" id="PEJ32614.1"/>
    </source>
</evidence>
<dbReference type="Proteomes" id="UP000220106">
    <property type="component" value="Unassembled WGS sequence"/>
</dbReference>
<reference evidence="3 4" key="1">
    <citation type="submission" date="2017-09" db="EMBL/GenBank/DDBJ databases">
        <title>Large-scale bioinformatics analysis of Bacillus genomes uncovers conserved roles of natural products in bacterial physiology.</title>
        <authorList>
            <consortium name="Agbiome Team Llc"/>
            <person name="Bleich R.M."/>
            <person name="Kirk G.J."/>
            <person name="Santa Maria K.C."/>
            <person name="Allen S.E."/>
            <person name="Farag S."/>
            <person name="Shank E.A."/>
            <person name="Bowers A."/>
        </authorList>
    </citation>
    <scope>NUCLEOTIDE SEQUENCE [LARGE SCALE GENOMIC DNA]</scope>
    <source>
        <strain evidence="3 4">AFS003229</strain>
    </source>
</reference>
<name>A0AAX0RRQ1_9BACI</name>
<dbReference type="InterPro" id="IPR014197">
    <property type="entry name" value="Sporulation_prot_YunB"/>
</dbReference>
<sequence>MFRKRFRPKKFRKKGPLPTRKVFLYSFILFIISSISTLWYVDKAIEPVIMSVAEKEIKRIATETIHEAVDENISKVDMKEMITTSKGGEGAPSSYSFNPTIYSELRSNITKDIQNKLGIKKGNPFTETGKAKLNDEQYKSVVYYIPLGVVTGNNLLSNYGPEIPVKMSVIGNVESDLKTKLTNAGINNIYYELTVDFNVNIQIVIPSLSEETKVSQEVKVGDILINGDVPSYYSNGSGSVPPAIMKESKE</sequence>
<keyword evidence="1" id="KW-1133">Transmembrane helix</keyword>
<dbReference type="NCBIfam" id="TIGR02832">
    <property type="entry name" value="spo_yunB"/>
    <property type="match status" value="1"/>
</dbReference>
<feature type="transmembrane region" description="Helical" evidence="1">
    <location>
        <begin position="21"/>
        <end position="41"/>
    </location>
</feature>
<dbReference type="AlphaFoldDB" id="A0AAX0RRQ1"/>
<keyword evidence="1" id="KW-0812">Transmembrane</keyword>
<dbReference type="Proteomes" id="UP000260457">
    <property type="component" value="Chromosome"/>
</dbReference>
<dbReference type="EMBL" id="NUEQ01000024">
    <property type="protein sequence ID" value="PEJ32614.1"/>
    <property type="molecule type" value="Genomic_DNA"/>
</dbReference>
<dbReference type="RefSeq" id="WP_056524683.1">
    <property type="nucleotide sequence ID" value="NZ_CP030926.1"/>
</dbReference>
<dbReference type="PIRSF" id="PIRSF021383">
    <property type="entry name" value="YunB"/>
    <property type="match status" value="1"/>
</dbReference>
<gene>
    <name evidence="3" type="primary">yunB</name>
    <name evidence="3" type="ORF">CN689_13545</name>
    <name evidence="2" type="ORF">DTO10_09510</name>
</gene>
<organism evidence="3 4">
    <name type="scientific">Peribacillus butanolivorans</name>
    <dbReference type="NCBI Taxonomy" id="421767"/>
    <lineage>
        <taxon>Bacteria</taxon>
        <taxon>Bacillati</taxon>
        <taxon>Bacillota</taxon>
        <taxon>Bacilli</taxon>
        <taxon>Bacillales</taxon>
        <taxon>Bacillaceae</taxon>
        <taxon>Peribacillus</taxon>
    </lineage>
</organism>